<gene>
    <name evidence="1" type="ORF">CNECB9_5300036</name>
</gene>
<dbReference type="EMBL" id="FMSH01000480">
    <property type="protein sequence ID" value="SCU94976.1"/>
    <property type="molecule type" value="Genomic_DNA"/>
</dbReference>
<sequence length="144" mass="15815">MRLAELLRHLADACVQLEQQRALAIVALFDPVQAAASLQWVLYPRHRQGADMSEPLHDEALVNLYLERISALSVSAFDGADVSGELDAVMREAVTKCQAAGGPQAQGTLTVLATRLREHADAAEREDQPLVRDTFRRAAELVRT</sequence>
<accession>A0A1K0JWW3</accession>
<name>A0A1K0JWW3_CUPNE</name>
<protein>
    <submittedName>
        <fullName evidence="1">Uncharacterized protein</fullName>
    </submittedName>
</protein>
<evidence type="ECO:0000313" key="1">
    <source>
        <dbReference type="EMBL" id="SCU94976.1"/>
    </source>
</evidence>
<proteinExistence type="predicted"/>
<dbReference type="AlphaFoldDB" id="A0A1K0JWW3"/>
<organism evidence="1">
    <name type="scientific">Cupriavidus necator</name>
    <name type="common">Alcaligenes eutrophus</name>
    <name type="synonym">Ralstonia eutropha</name>
    <dbReference type="NCBI Taxonomy" id="106590"/>
    <lineage>
        <taxon>Bacteria</taxon>
        <taxon>Pseudomonadati</taxon>
        <taxon>Pseudomonadota</taxon>
        <taxon>Betaproteobacteria</taxon>
        <taxon>Burkholderiales</taxon>
        <taxon>Burkholderiaceae</taxon>
        <taxon>Cupriavidus</taxon>
    </lineage>
</organism>
<reference evidence="1" key="1">
    <citation type="submission" date="2016-09" db="EMBL/GenBank/DDBJ databases">
        <authorList>
            <person name="Capua I."/>
            <person name="De Benedictis P."/>
            <person name="Joannis T."/>
            <person name="Lombin L.H."/>
            <person name="Cattoli G."/>
        </authorList>
    </citation>
    <scope>NUCLEOTIDE SEQUENCE</scope>
    <source>
        <strain evidence="1">B9</strain>
    </source>
</reference>